<dbReference type="STRING" id="1805209.AUJ73_03135"/>
<reference evidence="2 3" key="1">
    <citation type="journal article" date="2016" name="Environ. Microbiol.">
        <title>Genomic resolution of a cold subsurface aquifer community provides metabolic insights for novel microbes adapted to high CO concentrations.</title>
        <authorList>
            <person name="Probst A.J."/>
            <person name="Castelle C.J."/>
            <person name="Singh A."/>
            <person name="Brown C.T."/>
            <person name="Anantharaman K."/>
            <person name="Sharon I."/>
            <person name="Hug L.A."/>
            <person name="Burstein D."/>
            <person name="Emerson J.B."/>
            <person name="Thomas B.C."/>
            <person name="Banfield J.F."/>
        </authorList>
    </citation>
    <scope>NUCLEOTIDE SEQUENCE [LARGE SCALE GENOMIC DNA]</scope>
    <source>
        <strain evidence="2">CG1_02_37_22</strain>
    </source>
</reference>
<feature type="domain" description="Glucosamine/galactosamine-6-phosphate isomerase" evidence="1">
    <location>
        <begin position="15"/>
        <end position="162"/>
    </location>
</feature>
<gene>
    <name evidence="2" type="ORF">AUJ73_03135</name>
</gene>
<dbReference type="Pfam" id="PF01182">
    <property type="entry name" value="Glucosamine_iso"/>
    <property type="match status" value="1"/>
</dbReference>
<dbReference type="Gene3D" id="3.40.50.1360">
    <property type="match status" value="2"/>
</dbReference>
<dbReference type="AlphaFoldDB" id="A0A1J4TRJ1"/>
<dbReference type="InterPro" id="IPR037171">
    <property type="entry name" value="NagB/RpiA_transferase-like"/>
</dbReference>
<organism evidence="2 3">
    <name type="scientific">Candidatus Gottesmanbacteria bacterium CG1_02_37_22</name>
    <dbReference type="NCBI Taxonomy" id="1805209"/>
    <lineage>
        <taxon>Bacteria</taxon>
        <taxon>Candidatus Gottesmaniibacteriota</taxon>
    </lineage>
</organism>
<accession>A0A1J4TRJ1</accession>
<dbReference type="GO" id="GO:0005975">
    <property type="term" value="P:carbohydrate metabolic process"/>
    <property type="evidence" value="ECO:0007669"/>
    <property type="project" value="InterPro"/>
</dbReference>
<comment type="caution">
    <text evidence="2">The sequence shown here is derived from an EMBL/GenBank/DDBJ whole genome shotgun (WGS) entry which is preliminary data.</text>
</comment>
<name>A0A1J4TRJ1_9BACT</name>
<dbReference type="Proteomes" id="UP000183120">
    <property type="component" value="Unassembled WGS sequence"/>
</dbReference>
<dbReference type="EMBL" id="MNUY01000048">
    <property type="protein sequence ID" value="OIO13857.1"/>
    <property type="molecule type" value="Genomic_DNA"/>
</dbReference>
<dbReference type="InterPro" id="IPR006148">
    <property type="entry name" value="Glc/Gal-6P_isomerase"/>
</dbReference>
<evidence type="ECO:0000313" key="2">
    <source>
        <dbReference type="EMBL" id="OIO13857.1"/>
    </source>
</evidence>
<evidence type="ECO:0000259" key="1">
    <source>
        <dbReference type="Pfam" id="PF01182"/>
    </source>
</evidence>
<evidence type="ECO:0000313" key="3">
    <source>
        <dbReference type="Proteomes" id="UP000183120"/>
    </source>
</evidence>
<sequence>MKSNLSYHYFPNNILYKEAVLSLIEMIKKNEERKLKSLILLSGGSVINSYPYLLDYLKENPGLSKYMAFAQVDERFQPHGDEKNVNAEEIRKTGLWEVCEKYGIPYFLVSQEKTLTSAANRYNQLLTKLFCEYDRKIAVLGIGADGHTAGLLPGYSVFWNKESGKSSVPNFSDSHGFTRNPKFFGKVSDHKTFGPGQHLVRSFKIGTFGFRNKGRKIVCQLLSSVFKKGTFGFTEKVDVPFPKKKYVIGYENRGIFPQRISITPYAINQLDCAYVLASGEEKKDILAQFISNENSSCLNDFPTGILYDVPQVEVFSDQVMSSS</sequence>
<dbReference type="SUPFAM" id="SSF100950">
    <property type="entry name" value="NagB/RpiA/CoA transferase-like"/>
    <property type="match status" value="2"/>
</dbReference>
<proteinExistence type="predicted"/>
<protein>
    <recommendedName>
        <fullName evidence="1">Glucosamine/galactosamine-6-phosphate isomerase domain-containing protein</fullName>
    </recommendedName>
</protein>